<proteinExistence type="predicted"/>
<dbReference type="EMBL" id="CP107551">
    <property type="protein sequence ID" value="UYP18564.1"/>
    <property type="molecule type" value="Genomic_DNA"/>
</dbReference>
<keyword evidence="2" id="KW-1185">Reference proteome</keyword>
<evidence type="ECO:0000313" key="1">
    <source>
        <dbReference type="EMBL" id="UYP18564.1"/>
    </source>
</evidence>
<accession>A0ACD4DEW2</accession>
<organism evidence="1 2">
    <name type="scientific">Rhodococcus sacchari</name>
    <dbReference type="NCBI Taxonomy" id="2962047"/>
    <lineage>
        <taxon>Bacteria</taxon>
        <taxon>Bacillati</taxon>
        <taxon>Actinomycetota</taxon>
        <taxon>Actinomycetes</taxon>
        <taxon>Mycobacteriales</taxon>
        <taxon>Nocardiaceae</taxon>
        <taxon>Rhodococcus</taxon>
    </lineage>
</organism>
<reference evidence="1" key="1">
    <citation type="submission" date="2022-10" db="EMBL/GenBank/DDBJ databases">
        <title>Rhodococcus ferula Z13 complete genome.</title>
        <authorList>
            <person name="Long X."/>
            <person name="Zang M."/>
        </authorList>
    </citation>
    <scope>NUCLEOTIDE SEQUENCE</scope>
    <source>
        <strain evidence="1">Z13</strain>
    </source>
</reference>
<gene>
    <name evidence="1" type="ORF">OED52_18240</name>
</gene>
<protein>
    <submittedName>
        <fullName evidence="1">DUF3054 domain-containing protein</fullName>
    </submittedName>
</protein>
<name>A0ACD4DEW2_9NOCA</name>
<evidence type="ECO:0000313" key="2">
    <source>
        <dbReference type="Proteomes" id="UP001156484"/>
    </source>
</evidence>
<sequence length="128" mass="13775">MKKYTPALAIDVVLVVVFAALGRSSHNEILDLVGLAGTAWPFLGGLTVGWFLTAWLYRDKFDAFAAVPTGLLVWVSTLVVGMLLRAVTGQGTATAFIIVATCFLGAFLVGWRLLAAVVQRRKVDAHRS</sequence>
<dbReference type="Proteomes" id="UP001156484">
    <property type="component" value="Chromosome"/>
</dbReference>